<comment type="subunit">
    <text evidence="4 10">Homodimer.</text>
</comment>
<feature type="modified residue" description="N6-(pyridoxal phosphate)lysine" evidence="10 11">
    <location>
        <position position="243"/>
    </location>
</feature>
<comment type="subcellular location">
    <subcellularLocation>
        <location evidence="2 10">Cytoplasm</location>
    </subcellularLocation>
</comment>
<evidence type="ECO:0000313" key="14">
    <source>
        <dbReference type="EMBL" id="PZR79981.1"/>
    </source>
</evidence>
<dbReference type="PANTHER" id="PTHR11680:SF35">
    <property type="entry name" value="SERINE HYDROXYMETHYLTRANSFERASE 1"/>
    <property type="match status" value="1"/>
</dbReference>
<evidence type="ECO:0000256" key="6">
    <source>
        <dbReference type="ARBA" id="ARBA00022563"/>
    </source>
</evidence>
<comment type="catalytic activity">
    <reaction evidence="10">
        <text>(6R)-5,10-methylene-5,6,7,8-tetrahydrofolate + glycine + H2O = (6S)-5,6,7,8-tetrahydrofolate + L-serine</text>
        <dbReference type="Rhea" id="RHEA:15481"/>
        <dbReference type="ChEBI" id="CHEBI:15377"/>
        <dbReference type="ChEBI" id="CHEBI:15636"/>
        <dbReference type="ChEBI" id="CHEBI:33384"/>
        <dbReference type="ChEBI" id="CHEBI:57305"/>
        <dbReference type="ChEBI" id="CHEBI:57453"/>
        <dbReference type="EC" id="2.1.2.1"/>
    </reaction>
</comment>
<dbReference type="GO" id="GO:0004372">
    <property type="term" value="F:glycine hydroxymethyltransferase activity"/>
    <property type="evidence" value="ECO:0007669"/>
    <property type="project" value="UniProtKB-UniRule"/>
</dbReference>
<feature type="domain" description="Serine hydroxymethyltransferase-like" evidence="12">
    <location>
        <begin position="22"/>
        <end position="397"/>
    </location>
</feature>
<gene>
    <name evidence="10" type="primary">glyA</name>
    <name evidence="14" type="ORF">DLM65_09325</name>
    <name evidence="13" type="ORF">JF886_14840</name>
</gene>
<reference evidence="14" key="2">
    <citation type="submission" date="2018-05" db="EMBL/GenBank/DDBJ databases">
        <authorList>
            <person name="Ferrari B."/>
        </authorList>
    </citation>
    <scope>NUCLEOTIDE SEQUENCE</scope>
    <source>
        <strain evidence="14">RRmetagenome_bin12</strain>
    </source>
</reference>
<dbReference type="HAMAP" id="MF_00051">
    <property type="entry name" value="SHMT"/>
    <property type="match status" value="1"/>
</dbReference>
<evidence type="ECO:0000256" key="1">
    <source>
        <dbReference type="ARBA" id="ARBA00001933"/>
    </source>
</evidence>
<organism evidence="14 15">
    <name type="scientific">Candidatus Aeolococcus gillhamiae</name>
    <dbReference type="NCBI Taxonomy" id="3127015"/>
    <lineage>
        <taxon>Bacteria</taxon>
        <taxon>Bacillati</taxon>
        <taxon>Candidatus Dormiibacterota</taxon>
        <taxon>Candidatus Dormibacteria</taxon>
        <taxon>Candidatus Aeolococcales</taxon>
        <taxon>Candidatus Aeolococcaceae</taxon>
        <taxon>Candidatus Aeolococcus</taxon>
    </lineage>
</organism>
<evidence type="ECO:0000256" key="9">
    <source>
        <dbReference type="ARBA" id="ARBA00054606"/>
    </source>
</evidence>
<dbReference type="Gene3D" id="3.40.640.10">
    <property type="entry name" value="Type I PLP-dependent aspartate aminotransferase-like (Major domain)"/>
    <property type="match status" value="1"/>
</dbReference>
<reference evidence="13 16" key="3">
    <citation type="submission" date="2020-10" db="EMBL/GenBank/DDBJ databases">
        <title>Ca. Dormibacterota MAGs.</title>
        <authorList>
            <person name="Montgomery K."/>
        </authorList>
    </citation>
    <scope>NUCLEOTIDE SEQUENCE [LARGE SCALE GENOMIC DNA]</scope>
    <source>
        <strain evidence="13">SC8812_S17_18</strain>
    </source>
</reference>
<feature type="binding site" evidence="10">
    <location>
        <begin position="138"/>
        <end position="140"/>
    </location>
    <ligand>
        <name>(6S)-5,6,7,8-tetrahydrofolate</name>
        <dbReference type="ChEBI" id="CHEBI:57453"/>
    </ligand>
</feature>
<dbReference type="NCBIfam" id="NF000586">
    <property type="entry name" value="PRK00011.1"/>
    <property type="match status" value="1"/>
</dbReference>
<comment type="cofactor">
    <cofactor evidence="1 10 11">
        <name>pyridoxal 5'-phosphate</name>
        <dbReference type="ChEBI" id="CHEBI:597326"/>
    </cofactor>
</comment>
<evidence type="ECO:0000256" key="4">
    <source>
        <dbReference type="ARBA" id="ARBA00011738"/>
    </source>
</evidence>
<protein>
    <recommendedName>
        <fullName evidence="10">Serine hydroxymethyltransferase</fullName>
        <shortName evidence="10">SHMT</shortName>
        <shortName evidence="10">Serine methylase</shortName>
        <ecNumber evidence="10">2.1.2.1</ecNumber>
    </recommendedName>
</protein>
<evidence type="ECO:0000256" key="11">
    <source>
        <dbReference type="PIRSR" id="PIRSR000412-50"/>
    </source>
</evidence>
<dbReference type="GO" id="GO:0035999">
    <property type="term" value="P:tetrahydrofolate interconversion"/>
    <property type="evidence" value="ECO:0007669"/>
    <property type="project" value="UniProtKB-UniRule"/>
</dbReference>
<reference evidence="14 15" key="1">
    <citation type="journal article" date="2017" name="Nature">
        <title>Atmospheric trace gases support primary production in Antarctic desert surface soil.</title>
        <authorList>
            <person name="Ji M."/>
            <person name="Greening C."/>
            <person name="Vanwonterghem I."/>
            <person name="Carere C.R."/>
            <person name="Bay S.K."/>
            <person name="Steen J.A."/>
            <person name="Montgomery K."/>
            <person name="Lines T."/>
            <person name="Beardall J."/>
            <person name="van Dorst J."/>
            <person name="Snape I."/>
            <person name="Stott M.B."/>
            <person name="Hugenholtz P."/>
            <person name="Ferrari B.C."/>
        </authorList>
    </citation>
    <scope>NUCLEOTIDE SEQUENCE [LARGE SCALE GENOMIC DNA]</scope>
    <source>
        <strain evidence="14">RRmetagenome_bin12</strain>
    </source>
</reference>
<evidence type="ECO:0000256" key="8">
    <source>
        <dbReference type="ARBA" id="ARBA00022898"/>
    </source>
</evidence>
<keyword evidence="10" id="KW-0028">Amino-acid biosynthesis</keyword>
<dbReference type="InterPro" id="IPR039429">
    <property type="entry name" value="SHMT-like_dom"/>
</dbReference>
<dbReference type="PIRSF" id="PIRSF000412">
    <property type="entry name" value="SHMT"/>
    <property type="match status" value="1"/>
</dbReference>
<dbReference type="SUPFAM" id="SSF53383">
    <property type="entry name" value="PLP-dependent transferases"/>
    <property type="match status" value="1"/>
</dbReference>
<dbReference type="FunFam" id="3.40.640.10:FF:000001">
    <property type="entry name" value="Serine hydroxymethyltransferase"/>
    <property type="match status" value="1"/>
</dbReference>
<comment type="pathway">
    <text evidence="10">One-carbon metabolism; tetrahydrofolate interconversion.</text>
</comment>
<evidence type="ECO:0000313" key="16">
    <source>
        <dbReference type="Proteomes" id="UP000606991"/>
    </source>
</evidence>
<accession>A0A934N746</accession>
<dbReference type="InterPro" id="IPR049943">
    <property type="entry name" value="Ser_HO-MeTrfase-like"/>
</dbReference>
<proteinExistence type="inferred from homology"/>
<dbReference type="CDD" id="cd00378">
    <property type="entry name" value="SHMT"/>
    <property type="match status" value="1"/>
</dbReference>
<feature type="site" description="Plays an important role in substrate specificity" evidence="10">
    <location>
        <position position="242"/>
    </location>
</feature>
<evidence type="ECO:0000256" key="7">
    <source>
        <dbReference type="ARBA" id="ARBA00022679"/>
    </source>
</evidence>
<dbReference type="GO" id="GO:0019264">
    <property type="term" value="P:glycine biosynthetic process from serine"/>
    <property type="evidence" value="ECO:0007669"/>
    <property type="project" value="UniProtKB-UniRule"/>
</dbReference>
<dbReference type="InterPro" id="IPR015424">
    <property type="entry name" value="PyrdxlP-dep_Trfase"/>
</dbReference>
<dbReference type="Pfam" id="PF00464">
    <property type="entry name" value="SHMT"/>
    <property type="match status" value="1"/>
</dbReference>
<name>A0A2W6AQA8_9BACT</name>
<comment type="similarity">
    <text evidence="3 10">Belongs to the SHMT family.</text>
</comment>
<comment type="function">
    <text evidence="9">Catalyzes the reversible interconversion of serine and glycine with tetrahydrofolate (THF) serving as the one-carbon carrier. This reaction serves as the major source of one-carbon groups required for the biosynthesis of purines, thymidylate, methionine, and other important biomolecules. Also exhibits THF-independent aldolase activity toward beta-hydroxyamino acids, producing glycine and aldehydes, via a retro-aldol mechanism. Thus, is able to catalyze the cleavage of L-allo-threonine.</text>
</comment>
<evidence type="ECO:0000259" key="12">
    <source>
        <dbReference type="Pfam" id="PF00464"/>
    </source>
</evidence>
<dbReference type="EC" id="2.1.2.1" evidence="10"/>
<dbReference type="InterPro" id="IPR015422">
    <property type="entry name" value="PyrdxlP-dep_Trfase_small"/>
</dbReference>
<evidence type="ECO:0000256" key="3">
    <source>
        <dbReference type="ARBA" id="ARBA00006376"/>
    </source>
</evidence>
<dbReference type="Proteomes" id="UP000606991">
    <property type="component" value="Unassembled WGS sequence"/>
</dbReference>
<keyword evidence="6 10" id="KW-0554">One-carbon metabolism</keyword>
<keyword evidence="8 10" id="KW-0663">Pyridoxal phosphate</keyword>
<keyword evidence="7 10" id="KW-0808">Transferase</keyword>
<dbReference type="RefSeq" id="WP_337313831.1">
    <property type="nucleotide sequence ID" value="NZ_JAEKNS010000146.1"/>
</dbReference>
<accession>A0A2W6AQA8</accession>
<dbReference type="UniPathway" id="UPA00288">
    <property type="reaction ID" value="UER01023"/>
</dbReference>
<dbReference type="EMBL" id="QHBU01000179">
    <property type="protein sequence ID" value="PZR79981.1"/>
    <property type="molecule type" value="Genomic_DNA"/>
</dbReference>
<evidence type="ECO:0000256" key="2">
    <source>
        <dbReference type="ARBA" id="ARBA00004496"/>
    </source>
</evidence>
<dbReference type="Gene3D" id="3.90.1150.10">
    <property type="entry name" value="Aspartate Aminotransferase, domain 1"/>
    <property type="match status" value="1"/>
</dbReference>
<evidence type="ECO:0000313" key="13">
    <source>
        <dbReference type="EMBL" id="MBJ7596104.1"/>
    </source>
</evidence>
<comment type="caution">
    <text evidence="14">The sequence shown here is derived from an EMBL/GenBank/DDBJ whole genome shotgun (WGS) entry which is preliminary data.</text>
</comment>
<sequence>MAVQQQAGTGVESGFTAKPALRATDPEVAALLDDELTRQEETLELIPSENLASVAVLEALGSWLNNKYAEGVPGKRYYGGCQVVDKVENLARDRCRELFGADHANVQPHSGSQANTAVYASVLKPGDTVLGMALDQGGHLTHGSPVNFSGKLYNFEAYTVSDANGRIDYDEVRGRAHEVAPSLIVAGYSSYPRLLDFAAFEDIARDVGALLMVDMAHFAGLVAGGAHPSPVPYADFVTFTTHKTLRGPWGGVILCRAEHADAIDKSVFPGTQGGPQMHTIAAKAVMFQQCLQPEFRAYARQVVTNAAALARGLTTRGIELVTGGTDNHLMVIDLRPFGVRGRAAQSGFDEVGITMNANGFPNHGATAYNPNGLRLGTPSVTTRGMREAEMDEIADMIAEMLRDFDDVTVHAQVRERSLALCRRFPLPYRV</sequence>
<dbReference type="GO" id="GO:0005829">
    <property type="term" value="C:cytosol"/>
    <property type="evidence" value="ECO:0007669"/>
    <property type="project" value="TreeGrafter"/>
</dbReference>
<dbReference type="GO" id="GO:0030170">
    <property type="term" value="F:pyridoxal phosphate binding"/>
    <property type="evidence" value="ECO:0007669"/>
    <property type="project" value="UniProtKB-UniRule"/>
</dbReference>
<comment type="caution">
    <text evidence="10">Lacks conserved residue(s) required for the propagation of feature annotation.</text>
</comment>
<keyword evidence="5 10" id="KW-0963">Cytoplasm</keyword>
<dbReference type="EMBL" id="JAEKNS010000146">
    <property type="protein sequence ID" value="MBJ7596104.1"/>
    <property type="molecule type" value="Genomic_DNA"/>
</dbReference>
<evidence type="ECO:0000313" key="15">
    <source>
        <dbReference type="Proteomes" id="UP000248724"/>
    </source>
</evidence>
<dbReference type="Proteomes" id="UP000248724">
    <property type="component" value="Unassembled WGS sequence"/>
</dbReference>
<feature type="binding site" evidence="10">
    <location>
        <position position="134"/>
    </location>
    <ligand>
        <name>(6S)-5,6,7,8-tetrahydrofolate</name>
        <dbReference type="ChEBI" id="CHEBI:57453"/>
    </ligand>
</feature>
<comment type="pathway">
    <text evidence="10">Amino-acid biosynthesis; glycine biosynthesis; glycine from L-serine: step 1/1.</text>
</comment>
<evidence type="ECO:0000256" key="10">
    <source>
        <dbReference type="HAMAP-Rule" id="MF_00051"/>
    </source>
</evidence>
<dbReference type="AlphaFoldDB" id="A0A2W6AQA8"/>
<evidence type="ECO:0000256" key="5">
    <source>
        <dbReference type="ARBA" id="ARBA00022490"/>
    </source>
</evidence>
<dbReference type="PANTHER" id="PTHR11680">
    <property type="entry name" value="SERINE HYDROXYMETHYLTRANSFERASE"/>
    <property type="match status" value="1"/>
</dbReference>
<dbReference type="UniPathway" id="UPA00193"/>
<dbReference type="InterPro" id="IPR001085">
    <property type="entry name" value="Ser_HO-MeTrfase"/>
</dbReference>
<dbReference type="InterPro" id="IPR015421">
    <property type="entry name" value="PyrdxlP-dep_Trfase_major"/>
</dbReference>
<feature type="binding site" evidence="10">
    <location>
        <position position="258"/>
    </location>
    <ligand>
        <name>(6S)-5,6,7,8-tetrahydrofolate</name>
        <dbReference type="ChEBI" id="CHEBI:57453"/>
    </ligand>
</feature>